<dbReference type="NCBIfam" id="NF010009">
    <property type="entry name" value="PRK13482.1"/>
    <property type="match status" value="1"/>
</dbReference>
<dbReference type="InterPro" id="IPR018906">
    <property type="entry name" value="DNA_integrity_scan_DisA_link"/>
</dbReference>
<dbReference type="InterPro" id="IPR023763">
    <property type="entry name" value="DNA_integrity_scanning_protein"/>
</dbReference>
<dbReference type="Pfam" id="PF12826">
    <property type="entry name" value="HHH_2"/>
    <property type="match status" value="1"/>
</dbReference>
<evidence type="ECO:0000256" key="2">
    <source>
        <dbReference type="ARBA" id="ARBA00022679"/>
    </source>
</evidence>
<dbReference type="InterPro" id="IPR003390">
    <property type="entry name" value="DNA_integrity_scan_DisA_N"/>
</dbReference>
<evidence type="ECO:0000256" key="10">
    <source>
        <dbReference type="HAMAP-Rule" id="MF_01438"/>
    </source>
</evidence>
<keyword evidence="8 10" id="KW-0238">DNA-binding</keyword>
<accession>A0A2N7S0L0</accession>
<evidence type="ECO:0000313" key="13">
    <source>
        <dbReference type="EMBL" id="TFH55568.1"/>
    </source>
</evidence>
<dbReference type="PROSITE" id="PS51794">
    <property type="entry name" value="DAC"/>
    <property type="match status" value="1"/>
</dbReference>
<keyword evidence="3 10" id="KW-0548">Nucleotidyltransferase</keyword>
<comment type="subunit">
    <text evidence="10">Homooctamer.</text>
</comment>
<dbReference type="Pfam" id="PF10635">
    <property type="entry name" value="DisA-linker"/>
    <property type="match status" value="1"/>
</dbReference>
<dbReference type="GO" id="GO:0005524">
    <property type="term" value="F:ATP binding"/>
    <property type="evidence" value="ECO:0007669"/>
    <property type="project" value="UniProtKB-UniRule"/>
</dbReference>
<dbReference type="AlphaFoldDB" id="A0A2N7S0L0"/>
<dbReference type="GO" id="GO:0004016">
    <property type="term" value="F:adenylate cyclase activity"/>
    <property type="evidence" value="ECO:0007669"/>
    <property type="project" value="TreeGrafter"/>
</dbReference>
<evidence type="ECO:0000313" key="12">
    <source>
        <dbReference type="EMBL" id="PMQ19682.1"/>
    </source>
</evidence>
<evidence type="ECO:0000256" key="9">
    <source>
        <dbReference type="ARBA" id="ARBA00023204"/>
    </source>
</evidence>
<dbReference type="InterPro" id="IPR010994">
    <property type="entry name" value="RuvA_2-like"/>
</dbReference>
<dbReference type="Gene3D" id="1.20.1260.110">
    <property type="entry name" value="DNA integrity scanning linker region"/>
    <property type="match status" value="1"/>
</dbReference>
<dbReference type="GeneID" id="303183738"/>
<dbReference type="GO" id="GO:0106408">
    <property type="term" value="F:diadenylate cyclase activity"/>
    <property type="evidence" value="ECO:0007669"/>
    <property type="project" value="UniProtKB-EC"/>
</dbReference>
<keyword evidence="4 10" id="KW-0547">Nucleotide-binding</keyword>
<keyword evidence="7 10" id="KW-0460">Magnesium</keyword>
<dbReference type="InterPro" id="IPR050338">
    <property type="entry name" value="DisA"/>
</dbReference>
<dbReference type="SUPFAM" id="SSF47781">
    <property type="entry name" value="RuvA domain 2-like"/>
    <property type="match status" value="1"/>
</dbReference>
<dbReference type="Proteomes" id="UP000235739">
    <property type="component" value="Unassembled WGS sequence"/>
</dbReference>
<keyword evidence="6 10" id="KW-0067">ATP-binding</keyword>
<feature type="binding site" evidence="10">
    <location>
        <position position="91"/>
    </location>
    <ligand>
        <name>ATP</name>
        <dbReference type="ChEBI" id="CHEBI:30616"/>
    </ligand>
</feature>
<feature type="binding site" evidence="10">
    <location>
        <begin position="104"/>
        <end position="108"/>
    </location>
    <ligand>
        <name>ATP</name>
        <dbReference type="ChEBI" id="CHEBI:30616"/>
    </ligand>
</feature>
<reference evidence="12 14" key="1">
    <citation type="journal article" date="2017" name="Elife">
        <title>Extensive horizontal gene transfer in cheese-associated bacteria.</title>
        <authorList>
            <person name="Bonham K.S."/>
            <person name="Wolfe B.E."/>
            <person name="Dutton R.J."/>
        </authorList>
    </citation>
    <scope>NUCLEOTIDE SEQUENCE [LARGE SCALE GENOMIC DNA]</scope>
    <source>
        <strain evidence="12 14">JB182</strain>
    </source>
</reference>
<dbReference type="InterPro" id="IPR038331">
    <property type="entry name" value="DisA_sf"/>
</dbReference>
<evidence type="ECO:0000256" key="5">
    <source>
        <dbReference type="ARBA" id="ARBA00022763"/>
    </source>
</evidence>
<dbReference type="HAMAP" id="MF_01438">
    <property type="entry name" value="DisA"/>
    <property type="match status" value="1"/>
</dbReference>
<dbReference type="Gene3D" id="1.10.150.20">
    <property type="entry name" value="5' to 3' exonuclease, C-terminal subdomain"/>
    <property type="match status" value="1"/>
</dbReference>
<feature type="domain" description="DAC" evidence="11">
    <location>
        <begin position="6"/>
        <end position="144"/>
    </location>
</feature>
<dbReference type="OMA" id="MRLIALY"/>
<keyword evidence="9 10" id="KW-0234">DNA repair</keyword>
<comment type="function">
    <text evidence="10">Participates in a DNA-damage check-point. DisA forms globular foci that rapidly scan along the chromosomes searching for lesions.</text>
</comment>
<dbReference type="SUPFAM" id="SSF143597">
    <property type="entry name" value="YojJ-like"/>
    <property type="match status" value="1"/>
</dbReference>
<dbReference type="PANTHER" id="PTHR34185:SF3">
    <property type="entry name" value="DNA INTEGRITY SCANNING PROTEIN DISA"/>
    <property type="match status" value="1"/>
</dbReference>
<keyword evidence="2 10" id="KW-0808">Transferase</keyword>
<evidence type="ECO:0000256" key="6">
    <source>
        <dbReference type="ARBA" id="ARBA00022840"/>
    </source>
</evidence>
<proteinExistence type="inferred from homology"/>
<dbReference type="EMBL" id="SPDS01000001">
    <property type="protein sequence ID" value="TFH55568.1"/>
    <property type="molecule type" value="Genomic_DNA"/>
</dbReference>
<comment type="function">
    <text evidence="10">Has also diadenylate cyclase activity, catalyzing the condensation of 2 ATP molecules into cyclic di-AMP (c-di-AMP). c-di-AMP likely acts as a signaling molecule that may couple DNA integrity with a cellular process.</text>
</comment>
<comment type="similarity">
    <text evidence="10">Belongs to the DisA family.</text>
</comment>
<evidence type="ECO:0000256" key="4">
    <source>
        <dbReference type="ARBA" id="ARBA00022741"/>
    </source>
</evidence>
<dbReference type="InterPro" id="IPR036888">
    <property type="entry name" value="DNA_integrity_DisA_N_sf"/>
</dbReference>
<comment type="catalytic activity">
    <reaction evidence="1 10">
        <text>2 ATP = 3',3'-c-di-AMP + 2 diphosphate</text>
        <dbReference type="Rhea" id="RHEA:35655"/>
        <dbReference type="ChEBI" id="CHEBI:30616"/>
        <dbReference type="ChEBI" id="CHEBI:33019"/>
        <dbReference type="ChEBI" id="CHEBI:71500"/>
        <dbReference type="EC" id="2.7.7.85"/>
    </reaction>
</comment>
<organism evidence="12 14">
    <name type="scientific">Glutamicibacter arilaitensis</name>
    <dbReference type="NCBI Taxonomy" id="256701"/>
    <lineage>
        <taxon>Bacteria</taxon>
        <taxon>Bacillati</taxon>
        <taxon>Actinomycetota</taxon>
        <taxon>Actinomycetes</taxon>
        <taxon>Micrococcales</taxon>
        <taxon>Micrococcaceae</taxon>
        <taxon>Glutamicibacter</taxon>
    </lineage>
</organism>
<comment type="caution">
    <text evidence="12">The sequence shown here is derived from an EMBL/GenBank/DDBJ whole genome shotgun (WGS) entry which is preliminary data.</text>
</comment>
<feature type="binding site" evidence="10">
    <location>
        <position position="73"/>
    </location>
    <ligand>
        <name>ATP</name>
        <dbReference type="ChEBI" id="CHEBI:30616"/>
    </ligand>
</feature>
<dbReference type="PANTHER" id="PTHR34185">
    <property type="entry name" value="DIADENYLATE CYCLASE"/>
    <property type="match status" value="1"/>
</dbReference>
<dbReference type="Proteomes" id="UP000297638">
    <property type="component" value="Unassembled WGS sequence"/>
</dbReference>
<dbReference type="GO" id="GO:0003677">
    <property type="term" value="F:DNA binding"/>
    <property type="evidence" value="ECO:0007669"/>
    <property type="project" value="UniProtKB-UniRule"/>
</dbReference>
<dbReference type="GO" id="GO:0006281">
    <property type="term" value="P:DNA repair"/>
    <property type="evidence" value="ECO:0007669"/>
    <property type="project" value="UniProtKB-UniRule"/>
</dbReference>
<sequence>MKAHPTPGFLAVLAQIAPGTELAQGLERIQRGRTGALIVLGHDKVVESISSGGFRINTEYTPTRIRELAKMDGAIILDGTGRQILQAGVQLMPDAQIETQESGTRHRTAERVAAQTGFPTISVSQSMQTITLYADGERHVLEPAERLLARGNQAIATLERYRHRLDQVTSTLSAAEIEDVATAREVLAVLQRTEMLRRTSEEISRYVLELGIDGRLLAAQHAELLSGIQVDNQLLLRDYSDAEGQELDIEQALEKLHEVSDAQLIDIDGLIKILFPHSMVGQDDQLTPKGYRLLSQIRTVPKLVGDRLVASFDNLQLLMAASTSQLMEIEGVGEQRARSIREGLARMAESSLLDRYI</sequence>
<gene>
    <name evidence="10 13" type="primary">disA</name>
    <name evidence="12" type="ORF">CIK84_13600</name>
    <name evidence="13" type="ORF">EXY26_00260</name>
</gene>
<evidence type="ECO:0000256" key="8">
    <source>
        <dbReference type="ARBA" id="ARBA00023125"/>
    </source>
</evidence>
<dbReference type="Pfam" id="PF02457">
    <property type="entry name" value="DAC"/>
    <property type="match status" value="1"/>
</dbReference>
<evidence type="ECO:0000256" key="7">
    <source>
        <dbReference type="ARBA" id="ARBA00022842"/>
    </source>
</evidence>
<name>A0A2N7S0L0_9MICC</name>
<dbReference type="RefSeq" id="WP_013347505.1">
    <property type="nucleotide sequence ID" value="NZ_JABUYH010000024.1"/>
</dbReference>
<dbReference type="EC" id="2.7.7.85" evidence="10"/>
<dbReference type="InterPro" id="IPR041663">
    <property type="entry name" value="DisA/LigA_HHH"/>
</dbReference>
<evidence type="ECO:0000313" key="14">
    <source>
        <dbReference type="Proteomes" id="UP000235739"/>
    </source>
</evidence>
<evidence type="ECO:0000256" key="1">
    <source>
        <dbReference type="ARBA" id="ARBA00000877"/>
    </source>
</evidence>
<evidence type="ECO:0000256" key="3">
    <source>
        <dbReference type="ARBA" id="ARBA00022695"/>
    </source>
</evidence>
<keyword evidence="5 10" id="KW-0227">DNA damage</keyword>
<protein>
    <recommendedName>
        <fullName evidence="10">DNA integrity scanning protein DisA</fullName>
    </recommendedName>
    <alternativeName>
        <fullName evidence="10">Cyclic di-AMP synthase</fullName>
        <shortName evidence="10">c-di-AMP synthase</shortName>
    </alternativeName>
    <alternativeName>
        <fullName evidence="10">Diadenylate cyclase</fullName>
        <ecNumber evidence="10">2.7.7.85</ecNumber>
    </alternativeName>
</protein>
<evidence type="ECO:0000259" key="11">
    <source>
        <dbReference type="PROSITE" id="PS51794"/>
    </source>
</evidence>
<dbReference type="Gene3D" id="3.40.1700.10">
    <property type="entry name" value="DNA integrity scanning protein, DisA, N-terminal domain"/>
    <property type="match status" value="1"/>
</dbReference>
<evidence type="ECO:0000313" key="15">
    <source>
        <dbReference type="Proteomes" id="UP000297638"/>
    </source>
</evidence>
<reference evidence="13 15" key="2">
    <citation type="submission" date="2019-03" db="EMBL/GenBank/DDBJ databases">
        <title>Glutamicibacter sp. LJH19 genome.</title>
        <authorList>
            <person name="Sinai Borker S."/>
            <person name="Kumar R."/>
        </authorList>
    </citation>
    <scope>NUCLEOTIDE SEQUENCE [LARGE SCALE GENOMIC DNA]</scope>
    <source>
        <strain evidence="13 15">LJH19</strain>
    </source>
</reference>
<dbReference type="EMBL" id="PNQX01000002">
    <property type="protein sequence ID" value="PMQ19682.1"/>
    <property type="molecule type" value="Genomic_DNA"/>
</dbReference>
<comment type="cofactor">
    <cofactor evidence="10">
        <name>Mg(2+)</name>
        <dbReference type="ChEBI" id="CHEBI:18420"/>
    </cofactor>
</comment>